<protein>
    <recommendedName>
        <fullName evidence="13">Guanylate cyclase</fullName>
    </recommendedName>
</protein>
<dbReference type="Gene3D" id="3.30.200.20">
    <property type="entry name" value="Phosphorylase Kinase, domain 1"/>
    <property type="match status" value="1"/>
</dbReference>
<keyword evidence="5" id="KW-0902">Two-component regulatory system</keyword>
<dbReference type="SUPFAM" id="SSF55874">
    <property type="entry name" value="ATPase domain of HSP90 chaperone/DNA topoisomerase II/histidine kinase"/>
    <property type="match status" value="1"/>
</dbReference>
<dbReference type="InterPro" id="IPR001789">
    <property type="entry name" value="Sig_transdc_resp-reg_receiver"/>
</dbReference>
<dbReference type="InterPro" id="IPR011009">
    <property type="entry name" value="Kinase-like_dom_sf"/>
</dbReference>
<accession>A0A7S1YFW9</accession>
<evidence type="ECO:0000259" key="11">
    <source>
        <dbReference type="PROSITE" id="PS50110"/>
    </source>
</evidence>
<dbReference type="InterPro" id="IPR003661">
    <property type="entry name" value="HisK_dim/P_dom"/>
</dbReference>
<dbReference type="SUPFAM" id="SSF56112">
    <property type="entry name" value="Protein kinase-like (PK-like)"/>
    <property type="match status" value="1"/>
</dbReference>
<proteinExistence type="predicted"/>
<keyword evidence="1" id="KW-0808">Transferase</keyword>
<name>A0A7S1YFW9_9STRA</name>
<dbReference type="Gene3D" id="1.10.510.10">
    <property type="entry name" value="Transferase(Phosphotransferase) domain 1"/>
    <property type="match status" value="1"/>
</dbReference>
<dbReference type="Pfam" id="PF00512">
    <property type="entry name" value="HisKA"/>
    <property type="match status" value="1"/>
</dbReference>
<keyword evidence="1" id="KW-0723">Serine/threonine-protein kinase</keyword>
<dbReference type="Gene3D" id="3.40.50.2300">
    <property type="match status" value="1"/>
</dbReference>
<dbReference type="SMART" id="SM00220">
    <property type="entry name" value="S_TKc"/>
    <property type="match status" value="1"/>
</dbReference>
<keyword evidence="8" id="KW-0812">Transmembrane</keyword>
<dbReference type="GO" id="GO:0004674">
    <property type="term" value="F:protein serine/threonine kinase activity"/>
    <property type="evidence" value="ECO:0007669"/>
    <property type="project" value="UniProtKB-KW"/>
</dbReference>
<dbReference type="InterPro" id="IPR008271">
    <property type="entry name" value="Ser/Thr_kinase_AS"/>
</dbReference>
<keyword evidence="1" id="KW-0418">Kinase</keyword>
<dbReference type="PROSITE" id="PS00108">
    <property type="entry name" value="PROTEIN_KINASE_ST"/>
    <property type="match status" value="1"/>
</dbReference>
<dbReference type="SMART" id="SM00448">
    <property type="entry name" value="REC"/>
    <property type="match status" value="1"/>
</dbReference>
<organism evidence="12">
    <name type="scientific">Grammatophora oceanica</name>
    <dbReference type="NCBI Taxonomy" id="210454"/>
    <lineage>
        <taxon>Eukaryota</taxon>
        <taxon>Sar</taxon>
        <taxon>Stramenopiles</taxon>
        <taxon>Ochrophyta</taxon>
        <taxon>Bacillariophyta</taxon>
        <taxon>Fragilariophyceae</taxon>
        <taxon>Fragilariophycidae</taxon>
        <taxon>Rhabdonematales</taxon>
        <taxon>Grammatophoraceae</taxon>
        <taxon>Grammatophora</taxon>
    </lineage>
</organism>
<dbReference type="InterPro" id="IPR005467">
    <property type="entry name" value="His_kinase_dom"/>
</dbReference>
<evidence type="ECO:0000313" key="12">
    <source>
        <dbReference type="EMBL" id="CAD9300506.1"/>
    </source>
</evidence>
<dbReference type="CDD" id="cd17546">
    <property type="entry name" value="REC_hyHK_CKI1_RcsC-like"/>
    <property type="match status" value="1"/>
</dbReference>
<dbReference type="InterPro" id="IPR001245">
    <property type="entry name" value="Ser-Thr/Tyr_kinase_cat_dom"/>
</dbReference>
<evidence type="ECO:0000256" key="1">
    <source>
        <dbReference type="ARBA" id="ARBA00022527"/>
    </source>
</evidence>
<dbReference type="InterPro" id="IPR003594">
    <property type="entry name" value="HATPase_dom"/>
</dbReference>
<evidence type="ECO:0000256" key="6">
    <source>
        <dbReference type="PROSITE-ProRule" id="PRU00169"/>
    </source>
</evidence>
<evidence type="ECO:0000256" key="3">
    <source>
        <dbReference type="ARBA" id="ARBA00022741"/>
    </source>
</evidence>
<keyword evidence="4 7" id="KW-0067">ATP-binding</keyword>
<dbReference type="CDD" id="cd00082">
    <property type="entry name" value="HisKA"/>
    <property type="match status" value="1"/>
</dbReference>
<dbReference type="CDD" id="cd16922">
    <property type="entry name" value="HATPase_EvgS-ArcB-TorS-like"/>
    <property type="match status" value="1"/>
</dbReference>
<evidence type="ECO:0000256" key="8">
    <source>
        <dbReference type="SAM" id="Phobius"/>
    </source>
</evidence>
<dbReference type="PANTHER" id="PTHR45339">
    <property type="entry name" value="HYBRID SIGNAL TRANSDUCTION HISTIDINE KINASE J"/>
    <property type="match status" value="1"/>
</dbReference>
<dbReference type="SUPFAM" id="SSF52172">
    <property type="entry name" value="CheY-like"/>
    <property type="match status" value="1"/>
</dbReference>
<keyword evidence="8" id="KW-1133">Transmembrane helix</keyword>
<dbReference type="Pfam" id="PF00072">
    <property type="entry name" value="Response_reg"/>
    <property type="match status" value="1"/>
</dbReference>
<feature type="transmembrane region" description="Helical" evidence="8">
    <location>
        <begin position="361"/>
        <end position="384"/>
    </location>
</feature>
<keyword evidence="8" id="KW-0472">Membrane</keyword>
<evidence type="ECO:0000256" key="2">
    <source>
        <dbReference type="ARBA" id="ARBA00022553"/>
    </source>
</evidence>
<evidence type="ECO:0008006" key="13">
    <source>
        <dbReference type="Google" id="ProtNLM"/>
    </source>
</evidence>
<dbReference type="InterPro" id="IPR000719">
    <property type="entry name" value="Prot_kinase_dom"/>
</dbReference>
<dbReference type="PRINTS" id="PR00109">
    <property type="entry name" value="TYRKINASE"/>
</dbReference>
<dbReference type="InterPro" id="IPR036890">
    <property type="entry name" value="HATPase_C_sf"/>
</dbReference>
<feature type="modified residue" description="4-aspartylphosphate" evidence="6">
    <location>
        <position position="1189"/>
    </location>
</feature>
<keyword evidence="3 7" id="KW-0547">Nucleotide-binding</keyword>
<evidence type="ECO:0000256" key="4">
    <source>
        <dbReference type="ARBA" id="ARBA00022840"/>
    </source>
</evidence>
<dbReference type="GO" id="GO:0000155">
    <property type="term" value="F:phosphorelay sensor kinase activity"/>
    <property type="evidence" value="ECO:0007669"/>
    <property type="project" value="InterPro"/>
</dbReference>
<evidence type="ECO:0000259" key="10">
    <source>
        <dbReference type="PROSITE" id="PS50109"/>
    </source>
</evidence>
<evidence type="ECO:0000256" key="5">
    <source>
        <dbReference type="ARBA" id="ARBA00023012"/>
    </source>
</evidence>
<dbReference type="InterPro" id="IPR011006">
    <property type="entry name" value="CheY-like_superfamily"/>
</dbReference>
<dbReference type="InterPro" id="IPR017441">
    <property type="entry name" value="Protein_kinase_ATP_BS"/>
</dbReference>
<dbReference type="GO" id="GO:0005524">
    <property type="term" value="F:ATP binding"/>
    <property type="evidence" value="ECO:0007669"/>
    <property type="project" value="UniProtKB-UniRule"/>
</dbReference>
<dbReference type="Pfam" id="PF07714">
    <property type="entry name" value="PK_Tyr_Ser-Thr"/>
    <property type="match status" value="1"/>
</dbReference>
<feature type="binding site" evidence="7">
    <location>
        <position position="445"/>
    </location>
    <ligand>
        <name>ATP</name>
        <dbReference type="ChEBI" id="CHEBI:30616"/>
    </ligand>
</feature>
<feature type="domain" description="Response regulatory" evidence="11">
    <location>
        <begin position="1139"/>
        <end position="1254"/>
    </location>
</feature>
<feature type="domain" description="Protein kinase" evidence="9">
    <location>
        <begin position="417"/>
        <end position="723"/>
    </location>
</feature>
<dbReference type="SUPFAM" id="SSF47384">
    <property type="entry name" value="Homodimeric domain of signal transducing histidine kinase"/>
    <property type="match status" value="1"/>
</dbReference>
<keyword evidence="2 6" id="KW-0597">Phosphoprotein</keyword>
<dbReference type="AlphaFoldDB" id="A0A7S1YFW9"/>
<dbReference type="PROSITE" id="PS50011">
    <property type="entry name" value="PROTEIN_KINASE_DOM"/>
    <property type="match status" value="1"/>
</dbReference>
<dbReference type="Gene3D" id="3.30.565.10">
    <property type="entry name" value="Histidine kinase-like ATPase, C-terminal domain"/>
    <property type="match status" value="1"/>
</dbReference>
<dbReference type="SMART" id="SM00388">
    <property type="entry name" value="HisKA"/>
    <property type="match status" value="1"/>
</dbReference>
<dbReference type="PANTHER" id="PTHR45339:SF1">
    <property type="entry name" value="HYBRID SIGNAL TRANSDUCTION HISTIDINE KINASE J"/>
    <property type="match status" value="1"/>
</dbReference>
<evidence type="ECO:0000256" key="7">
    <source>
        <dbReference type="PROSITE-ProRule" id="PRU10141"/>
    </source>
</evidence>
<dbReference type="PROSITE" id="PS50109">
    <property type="entry name" value="HIS_KIN"/>
    <property type="match status" value="1"/>
</dbReference>
<dbReference type="EMBL" id="HBGK01041087">
    <property type="protein sequence ID" value="CAD9300506.1"/>
    <property type="molecule type" value="Transcribed_RNA"/>
</dbReference>
<sequence>MPQGEKCDRKSAFPTGRCAMVISMPGTLTSFLLPDGKRAPMDRVNEATGDVLWSIQDQPLGPGGDGTTQHWGRRAVFPGSQVVESKDRRELVSCNNEATKKLCPLASRDDGVNFAAFFAEGGEAYALNGRQSKPSARDVMWDVFTWLSELPATQLPLSGQYRKSHLSSEAKEELKEEGWPDQAADDLFDVLGAYFRSEENGGNPVQDLLMLGFREYMGALDEELHSKLLGVKVDSPTGGFFDKTDPSKSLDAEQEAGLFDSAYDDFIDTLEERWIAISRSMSGGVLGQLQRWRQSLGLPWKTDVELCSAALAAGNIEAFKNLGCETVVDFEALCQTQADAVATYDPSLCDQYFGRTNDNSAALIAAILVPIVVLMIAIIFYCIYRIHSKKHGDALWIVKSSELEFQMVPPEVQEPGEPEPLVIGQGSFGVVHLAEYRGTRVAVKKVIPPEIPQKKNASTEMVGPSNAVDTNPGLQSMRTLYKGTVSTSPLKSSRQRKSRYEKLKEDFIVEMRQLAKLRHPNITTIIGAVVHEQEPLLIMEYMENGSLYDAIRNDTIDLNTQEDILTIAQDIAHGLHFLHSSDLLHGDLKCKNILLDSNYRAKLSDFGLSCSSKSLDGTPRGTPYWMGPEILGSEASANTTASDIYAFGIILYELYARKNPYEGEDYDEVIRLVCDPSVSKRPPVPALCPPNVKELSKLCLLHNPQDRPAAKEVDLVLQAEGTIQGRVFRIAALNRDLLETNKQITSEQAAQLRHFSCMSHEIRTPLNCVIGVSSLLEEDETLTSAQLKFIKMIMSSGNLLKKVVDDVLDFNKFVSGNAEIDLKRVDLQETLGNIIESMALNPITERKGISLRTFYDPLVPQYMETDHRRLQQIFYNLLSNAVKFSETGSNIDLRVSVKANKTNASSSTSLPHLEFDIIDYGKGIKKEDFKKIFQPFQQTETGVTNVDGGTGLGLAIVKQLVELLGGTIAVDSKVGEWTKFALDFPLTASLDDTGPIAARLTNCSVWLVSKCDTETQTMMKSCRHYGVDCVHFGSLREAEASLRPSPRKDDSLACFVQEDLYDDSVFKSLSARSKTVLITFGPHGKIGGGQVHYQSLTRIFPSVMMQELGTALEYASITRRTLEPKETIQDSCEGLKVLRVLVADDNIINQKVLGRLVERIGVAEVMIAGDGQEAVDMSSENEYDVIFMDVQMPIMDGLKASKIITSRASAPKVVFCTAHTSDDFESTCVSCGGVAFVSKPCTIGEVRVVLQKIASGLL</sequence>
<dbReference type="PRINTS" id="PR00344">
    <property type="entry name" value="BCTRLSENSOR"/>
</dbReference>
<dbReference type="Pfam" id="PF02518">
    <property type="entry name" value="HATPase_c"/>
    <property type="match status" value="1"/>
</dbReference>
<dbReference type="Gene3D" id="1.10.287.130">
    <property type="match status" value="1"/>
</dbReference>
<evidence type="ECO:0000259" key="9">
    <source>
        <dbReference type="PROSITE" id="PS50011"/>
    </source>
</evidence>
<dbReference type="SMART" id="SM00387">
    <property type="entry name" value="HATPase_c"/>
    <property type="match status" value="1"/>
</dbReference>
<dbReference type="InterPro" id="IPR004358">
    <property type="entry name" value="Sig_transdc_His_kin-like_C"/>
</dbReference>
<gene>
    <name evidence="12" type="ORF">GOCE00092_LOCUS21457</name>
</gene>
<feature type="domain" description="Histidine kinase" evidence="10">
    <location>
        <begin position="757"/>
        <end position="988"/>
    </location>
</feature>
<dbReference type="FunFam" id="3.30.565.10:FF:000010">
    <property type="entry name" value="Sensor histidine kinase RcsC"/>
    <property type="match status" value="1"/>
</dbReference>
<dbReference type="InterPro" id="IPR036097">
    <property type="entry name" value="HisK_dim/P_sf"/>
</dbReference>
<reference evidence="12" key="1">
    <citation type="submission" date="2021-01" db="EMBL/GenBank/DDBJ databases">
        <authorList>
            <person name="Corre E."/>
            <person name="Pelletier E."/>
            <person name="Niang G."/>
            <person name="Scheremetjew M."/>
            <person name="Finn R."/>
            <person name="Kale V."/>
            <person name="Holt S."/>
            <person name="Cochrane G."/>
            <person name="Meng A."/>
            <person name="Brown T."/>
            <person name="Cohen L."/>
        </authorList>
    </citation>
    <scope>NUCLEOTIDE SEQUENCE</scope>
    <source>
        <strain evidence="12">CCMP 410</strain>
    </source>
</reference>
<dbReference type="PROSITE" id="PS50110">
    <property type="entry name" value="RESPONSE_REGULATORY"/>
    <property type="match status" value="1"/>
</dbReference>
<dbReference type="PROSITE" id="PS00107">
    <property type="entry name" value="PROTEIN_KINASE_ATP"/>
    <property type="match status" value="1"/>
</dbReference>